<dbReference type="AlphaFoldDB" id="A0A2I0CNZ1"/>
<dbReference type="Proteomes" id="UP000242861">
    <property type="component" value="Unassembled WGS sequence"/>
</dbReference>
<feature type="transmembrane region" description="Helical" evidence="1">
    <location>
        <begin position="56"/>
        <end position="78"/>
    </location>
</feature>
<comment type="caution">
    <text evidence="2">The sequence shown here is derived from an EMBL/GenBank/DDBJ whole genome shotgun (WGS) entry which is preliminary data.</text>
</comment>
<accession>A0A2I0CNZ1</accession>
<reference evidence="3" key="1">
    <citation type="submission" date="2017-12" db="EMBL/GenBank/DDBJ databases">
        <authorList>
            <person name="Yu X.-Y."/>
        </authorList>
    </citation>
    <scope>NUCLEOTIDE SEQUENCE [LARGE SCALE GENOMIC DNA]</scope>
    <source>
        <strain evidence="3">ZYSR67-Z</strain>
    </source>
</reference>
<feature type="transmembrane region" description="Helical" evidence="1">
    <location>
        <begin position="84"/>
        <end position="103"/>
    </location>
</feature>
<evidence type="ECO:0000313" key="3">
    <source>
        <dbReference type="Proteomes" id="UP000242861"/>
    </source>
</evidence>
<evidence type="ECO:0000313" key="2">
    <source>
        <dbReference type="EMBL" id="PKF70869.1"/>
    </source>
</evidence>
<dbReference type="RefSeq" id="WP_101193610.1">
    <property type="nucleotide sequence ID" value="NZ_PIYS01000018.1"/>
</dbReference>
<dbReference type="EMBL" id="PIYS01000018">
    <property type="protein sequence ID" value="PKF70869.1"/>
    <property type="molecule type" value="Genomic_DNA"/>
</dbReference>
<feature type="transmembrane region" description="Helical" evidence="1">
    <location>
        <begin position="27"/>
        <end position="44"/>
    </location>
</feature>
<proteinExistence type="predicted"/>
<gene>
    <name evidence="2" type="ORF">CW360_10105</name>
</gene>
<evidence type="ECO:0008006" key="4">
    <source>
        <dbReference type="Google" id="ProtNLM"/>
    </source>
</evidence>
<dbReference type="Pfam" id="PF16931">
    <property type="entry name" value="Phage_holin_8"/>
    <property type="match status" value="1"/>
</dbReference>
<protein>
    <recommendedName>
        <fullName evidence="4">Phage holin</fullName>
    </recommendedName>
</protein>
<sequence>MADPTSSSVVVATAAAGVGLATFLPNMDGNALFGAIIGAALIALNQKDLKAWQRLLGLLVSVGAGYVSAGEIVAQTPITQTGPGGFVGAILVVPIALKVLAVVERMELSDVQAFLQGMVPSWLKKGKGE</sequence>
<evidence type="ECO:0000256" key="1">
    <source>
        <dbReference type="SAM" id="Phobius"/>
    </source>
</evidence>
<organism evidence="2 3">
    <name type="scientific">Pseudomonas fluvialis</name>
    <dbReference type="NCBI Taxonomy" id="1793966"/>
    <lineage>
        <taxon>Bacteria</taxon>
        <taxon>Pseudomonadati</taxon>
        <taxon>Pseudomonadota</taxon>
        <taxon>Gammaproteobacteria</taxon>
        <taxon>Pseudomonadales</taxon>
        <taxon>Pseudomonadaceae</taxon>
        <taxon>Pseudomonas</taxon>
    </lineage>
</organism>
<dbReference type="InterPro" id="IPR032637">
    <property type="entry name" value="Phage_holin-like"/>
</dbReference>
<keyword evidence="1" id="KW-0472">Membrane</keyword>
<keyword evidence="1" id="KW-1133">Transmembrane helix</keyword>
<keyword evidence="1" id="KW-0812">Transmembrane</keyword>
<name>A0A2I0CNZ1_9PSED</name>